<dbReference type="AlphaFoldDB" id="A0A8S3ZIZ1"/>
<feature type="compositionally biased region" description="Polar residues" evidence="6">
    <location>
        <begin position="650"/>
        <end position="666"/>
    </location>
</feature>
<feature type="compositionally biased region" description="Polar residues" evidence="6">
    <location>
        <begin position="623"/>
        <end position="640"/>
    </location>
</feature>
<sequence>MEWEQQIPNPQSNPSSLSSDSASSGGTRSEKITTLKQIPPSSTVSTLSKLTDDELRKKGVEDLLRIVRRVEADYKSLLREHGNMVKDVNQRLQIFMLETRSLKEFNQKLQDDNQELRDLCCFLDDDRQRGRKLAREWQRFGRYTASVMRSEVAVYQEKLRELEDKQNELIIENMELKELCLFLDQERVRMTGDRDEGDGSSNGTVTGHEDGIGETAGSGAAGQSVPVPSSYPVSPSSTASYIRELEQKVRLLEEEKKLLAQRVDHVTADGHDVLSPLFTSTPSGHTLNKEHTQSLHGLKPGAILLRKSPVSSKPETVMHAMKVLQVHEELEKTPTDNDGLDDPEKAIVREMCNVVWRTLGDVEDIGSFNESSDSIQEPPFVAELAPPGKPSVPSSSDQTYGQGHTFAYTNTQTAAKQSNVGGHFPAATAGPASFQPQPQRKVFPKPVQDSKQQQVSQLLYSQGYSDSGMRNNQGSATERLGIDRNRSGSYKQSVERADDQKSQDQKHPSHTVLDAGGKPHAQQLPTHLQHQQPPPLSSRDYQQSLPDSGSNIYPGHQRPAELSARSAPLPVHFQQPQPSTIHQHSQSSTAVATHAHPSHRPADLNARPGDHPLHYQPPQHLPSSSIPGNQRIVDSSTNKLQNERGHSQHNDANSFAGNQPQQQRNTKAYPHQQVKLLDAPGTSRHFQRSAPTQGQVHSRDSVREDSSLGQTRLHSRGDPAYSERNSSERDPQLHLASRSLSSSTLPNTSNVQIPVQNLQGVKSAQNSKGPSVFRAYPPQLASLPAQSVSSRGSQNQEMSSGSSQNQQDATRGIYISGNHPQNKGSLAGKRLQESEWRQTYLDDSDTL</sequence>
<keyword evidence="8" id="KW-1185">Reference proteome</keyword>
<evidence type="ECO:0000256" key="2">
    <source>
        <dbReference type="ARBA" id="ARBA00009052"/>
    </source>
</evidence>
<evidence type="ECO:0008006" key="9">
    <source>
        <dbReference type="Google" id="ProtNLM"/>
    </source>
</evidence>
<comment type="similarity">
    <text evidence="2">Belongs to the CCDC85 family.</text>
</comment>
<comment type="caution">
    <text evidence="7">The sequence shown here is derived from an EMBL/GenBank/DDBJ whole genome shotgun (WGS) entry which is preliminary data.</text>
</comment>
<keyword evidence="3" id="KW-0965">Cell junction</keyword>
<feature type="compositionally biased region" description="Polar residues" evidence="6">
    <location>
        <begin position="392"/>
        <end position="403"/>
    </location>
</feature>
<feature type="compositionally biased region" description="Polar residues" evidence="6">
    <location>
        <begin position="539"/>
        <end position="551"/>
    </location>
</feature>
<dbReference type="PANTHER" id="PTHR13546">
    <property type="entry name" value="RE60986P"/>
    <property type="match status" value="1"/>
</dbReference>
<evidence type="ECO:0000256" key="6">
    <source>
        <dbReference type="SAM" id="MobiDB-lite"/>
    </source>
</evidence>
<feature type="region of interest" description="Disordered" evidence="6">
    <location>
        <begin position="1"/>
        <end position="45"/>
    </location>
</feature>
<dbReference type="Proteomes" id="UP000678393">
    <property type="component" value="Unassembled WGS sequence"/>
</dbReference>
<feature type="compositionally biased region" description="Low complexity" evidence="6">
    <location>
        <begin position="12"/>
        <end position="27"/>
    </location>
</feature>
<feature type="region of interest" description="Disordered" evidence="6">
    <location>
        <begin position="191"/>
        <end position="238"/>
    </location>
</feature>
<evidence type="ECO:0000256" key="4">
    <source>
        <dbReference type="ARBA" id="ARBA00023054"/>
    </source>
</evidence>
<feature type="region of interest" description="Disordered" evidence="6">
    <location>
        <begin position="369"/>
        <end position="403"/>
    </location>
</feature>
<reference evidence="7" key="1">
    <citation type="submission" date="2021-04" db="EMBL/GenBank/DDBJ databases">
        <authorList>
            <consortium name="Molecular Ecology Group"/>
        </authorList>
    </citation>
    <scope>NUCLEOTIDE SEQUENCE</scope>
</reference>
<comment type="subcellular location">
    <subcellularLocation>
        <location evidence="1">Cell junction</location>
        <location evidence="1">Adherens junction</location>
    </subcellularLocation>
</comment>
<feature type="coiled-coil region" evidence="5">
    <location>
        <begin position="145"/>
        <end position="179"/>
    </location>
</feature>
<dbReference type="Pfam" id="PF10226">
    <property type="entry name" value="CCDC85"/>
    <property type="match status" value="1"/>
</dbReference>
<feature type="compositionally biased region" description="Polar residues" evidence="6">
    <location>
        <begin position="1"/>
        <end position="10"/>
    </location>
</feature>
<feature type="region of interest" description="Disordered" evidence="6">
    <location>
        <begin position="571"/>
        <end position="668"/>
    </location>
</feature>
<evidence type="ECO:0000256" key="3">
    <source>
        <dbReference type="ARBA" id="ARBA00022949"/>
    </source>
</evidence>
<evidence type="ECO:0000313" key="8">
    <source>
        <dbReference type="Proteomes" id="UP000678393"/>
    </source>
</evidence>
<name>A0A8S3ZIZ1_9EUPU</name>
<dbReference type="EMBL" id="CAJHNH020002480">
    <property type="protein sequence ID" value="CAG5126851.1"/>
    <property type="molecule type" value="Genomic_DNA"/>
</dbReference>
<feature type="region of interest" description="Disordered" evidence="6">
    <location>
        <begin position="420"/>
        <end position="558"/>
    </location>
</feature>
<proteinExistence type="inferred from homology"/>
<feature type="compositionally biased region" description="Low complexity" evidence="6">
    <location>
        <begin position="737"/>
        <end position="750"/>
    </location>
</feature>
<dbReference type="PANTHER" id="PTHR13546:SF15">
    <property type="entry name" value="CCDC85"/>
    <property type="match status" value="1"/>
</dbReference>
<feature type="compositionally biased region" description="Polar residues" evidence="6">
    <location>
        <begin position="784"/>
        <end position="809"/>
    </location>
</feature>
<dbReference type="OrthoDB" id="10056395at2759"/>
<keyword evidence="4 5" id="KW-0175">Coiled coil</keyword>
<evidence type="ECO:0000256" key="1">
    <source>
        <dbReference type="ARBA" id="ARBA00004536"/>
    </source>
</evidence>
<feature type="coiled-coil region" evidence="5">
    <location>
        <begin position="242"/>
        <end position="269"/>
    </location>
</feature>
<feature type="compositionally biased region" description="Polar residues" evidence="6">
    <location>
        <begin position="449"/>
        <end position="476"/>
    </location>
</feature>
<feature type="compositionally biased region" description="Polar residues" evidence="6">
    <location>
        <begin position="34"/>
        <end position="45"/>
    </location>
</feature>
<evidence type="ECO:0000256" key="5">
    <source>
        <dbReference type="SAM" id="Coils"/>
    </source>
</evidence>
<gene>
    <name evidence="7" type="ORF">CUNI_LOCUS12409</name>
</gene>
<evidence type="ECO:0000313" key="7">
    <source>
        <dbReference type="EMBL" id="CAG5126851.1"/>
    </source>
</evidence>
<feature type="compositionally biased region" description="Polar residues" evidence="6">
    <location>
        <begin position="574"/>
        <end position="591"/>
    </location>
</feature>
<feature type="region of interest" description="Disordered" evidence="6">
    <location>
        <begin position="682"/>
        <end position="750"/>
    </location>
</feature>
<protein>
    <recommendedName>
        <fullName evidence="9">Coiled-coil domain-containing protein 85C</fullName>
    </recommendedName>
</protein>
<feature type="compositionally biased region" description="Basic and acidic residues" evidence="6">
    <location>
        <begin position="697"/>
        <end position="706"/>
    </location>
</feature>
<accession>A0A8S3ZIZ1</accession>
<feature type="compositionally biased region" description="Basic and acidic residues" evidence="6">
    <location>
        <begin position="493"/>
        <end position="507"/>
    </location>
</feature>
<dbReference type="InterPro" id="IPR019359">
    <property type="entry name" value="CCDC85"/>
</dbReference>
<feature type="region of interest" description="Disordered" evidence="6">
    <location>
        <begin position="784"/>
        <end position="847"/>
    </location>
</feature>
<feature type="compositionally biased region" description="Low complexity" evidence="6">
    <location>
        <begin position="519"/>
        <end position="531"/>
    </location>
</feature>
<dbReference type="GO" id="GO:0005912">
    <property type="term" value="C:adherens junction"/>
    <property type="evidence" value="ECO:0007669"/>
    <property type="project" value="UniProtKB-SubCell"/>
</dbReference>
<organism evidence="7 8">
    <name type="scientific">Candidula unifasciata</name>
    <dbReference type="NCBI Taxonomy" id="100452"/>
    <lineage>
        <taxon>Eukaryota</taxon>
        <taxon>Metazoa</taxon>
        <taxon>Spiralia</taxon>
        <taxon>Lophotrochozoa</taxon>
        <taxon>Mollusca</taxon>
        <taxon>Gastropoda</taxon>
        <taxon>Heterobranchia</taxon>
        <taxon>Euthyneura</taxon>
        <taxon>Panpulmonata</taxon>
        <taxon>Eupulmonata</taxon>
        <taxon>Stylommatophora</taxon>
        <taxon>Helicina</taxon>
        <taxon>Helicoidea</taxon>
        <taxon>Geomitridae</taxon>
        <taxon>Candidula</taxon>
    </lineage>
</organism>
<feature type="compositionally biased region" description="Low complexity" evidence="6">
    <location>
        <begin position="224"/>
        <end position="237"/>
    </location>
</feature>